<reference evidence="2" key="1">
    <citation type="submission" date="2016-08" db="EMBL/GenBank/DDBJ databases">
        <authorList>
            <person name="Holder M.E."/>
            <person name="Ajami N.J."/>
            <person name="Petrosino J.F."/>
        </authorList>
    </citation>
    <scope>NUCLEOTIDE SEQUENCE [LARGE SCALE GENOMIC DNA]</scope>
    <source>
        <strain evidence="2">F0677</strain>
    </source>
</reference>
<dbReference type="EMBL" id="CP017037">
    <property type="protein sequence ID" value="AOH39549.1"/>
    <property type="molecule type" value="Genomic_DNA"/>
</dbReference>
<evidence type="ECO:0000313" key="1">
    <source>
        <dbReference type="EMBL" id="AOH39549.1"/>
    </source>
</evidence>
<dbReference type="AlphaFoldDB" id="A0A1B3WF21"/>
<dbReference type="RefSeq" id="WP_069177319.1">
    <property type="nucleotide sequence ID" value="NZ_CP017037.1"/>
</dbReference>
<sequence>MSIVLTYQLLPHKIKALTHDNQDGSYTIIINNTISIELQRIAILHELLHIERDDFYTHYNANLIEKLAHSHNKQNVNLSKFQFYCV</sequence>
<dbReference type="KEGG" id="dpn:BCB69_06075"/>
<evidence type="ECO:0000313" key="2">
    <source>
        <dbReference type="Proteomes" id="UP000094757"/>
    </source>
</evidence>
<evidence type="ECO:0008006" key="3">
    <source>
        <dbReference type="Google" id="ProtNLM"/>
    </source>
</evidence>
<organism evidence="1 2">
    <name type="scientific">Dialister pneumosintes</name>
    <dbReference type="NCBI Taxonomy" id="39950"/>
    <lineage>
        <taxon>Bacteria</taxon>
        <taxon>Bacillati</taxon>
        <taxon>Bacillota</taxon>
        <taxon>Negativicutes</taxon>
        <taxon>Veillonellales</taxon>
        <taxon>Veillonellaceae</taxon>
        <taxon>Dialister</taxon>
    </lineage>
</organism>
<dbReference type="Proteomes" id="UP000094757">
    <property type="component" value="Chromosome"/>
</dbReference>
<accession>A0A1B3WF21</accession>
<proteinExistence type="predicted"/>
<protein>
    <recommendedName>
        <fullName evidence="3">IrrE N-terminal-like domain-containing protein</fullName>
    </recommendedName>
</protein>
<name>A0A1B3WF21_9FIRM</name>
<gene>
    <name evidence="1" type="ORF">BCB69_06075</name>
</gene>